<dbReference type="CDD" id="cd04301">
    <property type="entry name" value="NAT_SF"/>
    <property type="match status" value="1"/>
</dbReference>
<protein>
    <submittedName>
        <fullName evidence="5">GNAT family N-acetyltransferase</fullName>
    </submittedName>
</protein>
<keyword evidence="6" id="KW-1185">Reference proteome</keyword>
<dbReference type="EMBL" id="JBEYBR010000017">
    <property type="protein sequence ID" value="MEU2121979.1"/>
    <property type="molecule type" value="Genomic_DNA"/>
</dbReference>
<keyword evidence="1" id="KW-0808">Transferase</keyword>
<dbReference type="Proteomes" id="UP001550535">
    <property type="component" value="Unassembled WGS sequence"/>
</dbReference>
<name>A0ABV2X7W5_9NOCA</name>
<evidence type="ECO:0000259" key="4">
    <source>
        <dbReference type="PROSITE" id="PS51186"/>
    </source>
</evidence>
<dbReference type="RefSeq" id="WP_357805459.1">
    <property type="nucleotide sequence ID" value="NZ_JBEYBM010000011.1"/>
</dbReference>
<dbReference type="Pfam" id="PF00583">
    <property type="entry name" value="Acetyltransf_1"/>
    <property type="match status" value="1"/>
</dbReference>
<evidence type="ECO:0000256" key="3">
    <source>
        <dbReference type="SAM" id="MobiDB-lite"/>
    </source>
</evidence>
<evidence type="ECO:0000313" key="5">
    <source>
        <dbReference type="EMBL" id="MEU2121979.1"/>
    </source>
</evidence>
<evidence type="ECO:0000313" key="6">
    <source>
        <dbReference type="Proteomes" id="UP001550535"/>
    </source>
</evidence>
<evidence type="ECO:0000256" key="2">
    <source>
        <dbReference type="ARBA" id="ARBA00023315"/>
    </source>
</evidence>
<evidence type="ECO:0000256" key="1">
    <source>
        <dbReference type="ARBA" id="ARBA00022679"/>
    </source>
</evidence>
<gene>
    <name evidence="5" type="ORF">ABZ507_09090</name>
</gene>
<dbReference type="SUPFAM" id="SSF55729">
    <property type="entry name" value="Acyl-CoA N-acyltransferases (Nat)"/>
    <property type="match status" value="1"/>
</dbReference>
<dbReference type="Gene3D" id="3.40.630.30">
    <property type="match status" value="1"/>
</dbReference>
<feature type="region of interest" description="Disordered" evidence="3">
    <location>
        <begin position="135"/>
        <end position="159"/>
    </location>
</feature>
<keyword evidence="2" id="KW-0012">Acyltransferase</keyword>
<feature type="domain" description="N-acetyltransferase" evidence="4">
    <location>
        <begin position="2"/>
        <end position="153"/>
    </location>
</feature>
<reference evidence="5 6" key="1">
    <citation type="submission" date="2024-06" db="EMBL/GenBank/DDBJ databases">
        <title>The Natural Products Discovery Center: Release of the First 8490 Sequenced Strains for Exploring Actinobacteria Biosynthetic Diversity.</title>
        <authorList>
            <person name="Kalkreuter E."/>
            <person name="Kautsar S.A."/>
            <person name="Yang D."/>
            <person name="Bader C.D."/>
            <person name="Teijaro C.N."/>
            <person name="Fluegel L."/>
            <person name="Davis C.M."/>
            <person name="Simpson J.R."/>
            <person name="Lauterbach L."/>
            <person name="Steele A.D."/>
            <person name="Gui C."/>
            <person name="Meng S."/>
            <person name="Li G."/>
            <person name="Viehrig K."/>
            <person name="Ye F."/>
            <person name="Su P."/>
            <person name="Kiefer A.F."/>
            <person name="Nichols A."/>
            <person name="Cepeda A.J."/>
            <person name="Yan W."/>
            <person name="Fan B."/>
            <person name="Jiang Y."/>
            <person name="Adhikari A."/>
            <person name="Zheng C.-J."/>
            <person name="Schuster L."/>
            <person name="Cowan T.M."/>
            <person name="Smanski M.J."/>
            <person name="Chevrette M.G."/>
            <person name="De Carvalho L.P.S."/>
            <person name="Shen B."/>
        </authorList>
    </citation>
    <scope>NUCLEOTIDE SEQUENCE [LARGE SCALE GENOMIC DNA]</scope>
    <source>
        <strain evidence="5 6">NPDC019434</strain>
    </source>
</reference>
<dbReference type="InterPro" id="IPR000182">
    <property type="entry name" value="GNAT_dom"/>
</dbReference>
<dbReference type="InterPro" id="IPR050832">
    <property type="entry name" value="Bact_Acetyltransf"/>
</dbReference>
<comment type="caution">
    <text evidence="5">The sequence shown here is derived from an EMBL/GenBank/DDBJ whole genome shotgun (WGS) entry which is preliminary data.</text>
</comment>
<dbReference type="PANTHER" id="PTHR43877">
    <property type="entry name" value="AMINOALKYLPHOSPHONATE N-ACETYLTRANSFERASE-RELATED-RELATED"/>
    <property type="match status" value="1"/>
</dbReference>
<sequence length="159" mass="17356">MIEVQVLAPDDWRLWRRLRREALADAPAAFGSALADWSGSRDTEARWRARLTDIPFNVIVRWRGTPAGMAGAYVADIGTVELVSMWVAPFARGRGISDAAIGSVLQWAVGRDVGLSVKADNQAAIRLYRRHGFADAGRSPDSAGEQRMVRPGVGREPDA</sequence>
<dbReference type="InterPro" id="IPR016181">
    <property type="entry name" value="Acyl_CoA_acyltransferase"/>
</dbReference>
<accession>A0ABV2X7W5</accession>
<proteinExistence type="predicted"/>
<dbReference type="PROSITE" id="PS51186">
    <property type="entry name" value="GNAT"/>
    <property type="match status" value="1"/>
</dbReference>
<organism evidence="5 6">
    <name type="scientific">Nocardia niwae</name>
    <dbReference type="NCBI Taxonomy" id="626084"/>
    <lineage>
        <taxon>Bacteria</taxon>
        <taxon>Bacillati</taxon>
        <taxon>Actinomycetota</taxon>
        <taxon>Actinomycetes</taxon>
        <taxon>Mycobacteriales</taxon>
        <taxon>Nocardiaceae</taxon>
        <taxon>Nocardia</taxon>
    </lineage>
</organism>